<keyword evidence="9" id="KW-0809">Transit peptide</keyword>
<evidence type="ECO:0000256" key="1">
    <source>
        <dbReference type="ARBA" id="ARBA00004123"/>
    </source>
</evidence>
<keyword evidence="10" id="KW-0496">Mitochondrion</keyword>
<evidence type="ECO:0000256" key="5">
    <source>
        <dbReference type="ARBA" id="ARBA00019998"/>
    </source>
</evidence>
<evidence type="ECO:0000313" key="15">
    <source>
        <dbReference type="Proteomes" id="UP000824782"/>
    </source>
</evidence>
<dbReference type="EMBL" id="WNYA01000908">
    <property type="protein sequence ID" value="KAG8546898.1"/>
    <property type="molecule type" value="Genomic_DNA"/>
</dbReference>
<dbReference type="GO" id="GO:0007178">
    <property type="term" value="P:cell surface receptor protein serine/threonine kinase signaling pathway"/>
    <property type="evidence" value="ECO:0007669"/>
    <property type="project" value="TreeGrafter"/>
</dbReference>
<dbReference type="InterPro" id="IPR011990">
    <property type="entry name" value="TPR-like_helical_dom_sf"/>
</dbReference>
<evidence type="ECO:0000256" key="11">
    <source>
        <dbReference type="ARBA" id="ARBA00023242"/>
    </source>
</evidence>
<dbReference type="GO" id="GO:0045087">
    <property type="term" value="P:innate immune response"/>
    <property type="evidence" value="ECO:0007669"/>
    <property type="project" value="UniProtKB-KW"/>
</dbReference>
<protein>
    <recommendedName>
        <fullName evidence="5">Evolutionarily conserved signaling intermediate in Toll pathway, mitochondrial</fullName>
    </recommendedName>
</protein>
<evidence type="ECO:0000313" key="14">
    <source>
        <dbReference type="EMBL" id="KAG8546899.1"/>
    </source>
</evidence>
<feature type="domain" description="ECSIT C-terminal" evidence="13">
    <location>
        <begin position="251"/>
        <end position="373"/>
    </location>
</feature>
<comment type="caution">
    <text evidence="14">The sequence shown here is derived from an EMBL/GenBank/DDBJ whole genome shotgun (WGS) entry which is preliminary data.</text>
</comment>
<gene>
    <name evidence="14" type="ORF">GDO81_029607</name>
</gene>
<keyword evidence="15" id="KW-1185">Reference proteome</keyword>
<dbReference type="EMBL" id="WNYA01000908">
    <property type="protein sequence ID" value="KAG8546900.1"/>
    <property type="molecule type" value="Genomic_DNA"/>
</dbReference>
<dbReference type="AlphaFoldDB" id="A0AAV6ZHE0"/>
<dbReference type="PANTHER" id="PTHR13113:SF1">
    <property type="entry name" value="EVOLUTIONARILY CONSERVED SIGNALING INTERMEDIATE IN TOLL PATHWAY, MITOCHONDRIAL"/>
    <property type="match status" value="1"/>
</dbReference>
<organism evidence="14 15">
    <name type="scientific">Engystomops pustulosus</name>
    <name type="common">Tungara frog</name>
    <name type="synonym">Physalaemus pustulosus</name>
    <dbReference type="NCBI Taxonomy" id="76066"/>
    <lineage>
        <taxon>Eukaryota</taxon>
        <taxon>Metazoa</taxon>
        <taxon>Chordata</taxon>
        <taxon>Craniata</taxon>
        <taxon>Vertebrata</taxon>
        <taxon>Euteleostomi</taxon>
        <taxon>Amphibia</taxon>
        <taxon>Batrachia</taxon>
        <taxon>Anura</taxon>
        <taxon>Neobatrachia</taxon>
        <taxon>Hyloidea</taxon>
        <taxon>Leptodactylidae</taxon>
        <taxon>Leiuperinae</taxon>
        <taxon>Engystomops</taxon>
    </lineage>
</organism>
<dbReference type="EMBL" id="WNYA01000908">
    <property type="protein sequence ID" value="KAG8546899.1"/>
    <property type="molecule type" value="Genomic_DNA"/>
</dbReference>
<dbReference type="InterPro" id="IPR010418">
    <property type="entry name" value="ECSIT"/>
</dbReference>
<evidence type="ECO:0000256" key="6">
    <source>
        <dbReference type="ARBA" id="ARBA00022490"/>
    </source>
</evidence>
<dbReference type="InterPro" id="IPR046448">
    <property type="entry name" value="ECSIT_N"/>
</dbReference>
<evidence type="ECO:0000256" key="7">
    <source>
        <dbReference type="ARBA" id="ARBA00022588"/>
    </source>
</evidence>
<accession>A0AAV6ZHE0</accession>
<dbReference type="Pfam" id="PF06239">
    <property type="entry name" value="ECSIT_N"/>
    <property type="match status" value="1"/>
</dbReference>
<evidence type="ECO:0000259" key="13">
    <source>
        <dbReference type="SMART" id="SM01284"/>
    </source>
</evidence>
<dbReference type="SMART" id="SM01284">
    <property type="entry name" value="ECSIT_Cterm"/>
    <property type="match status" value="1"/>
</dbReference>
<dbReference type="InterPro" id="IPR029342">
    <property type="entry name" value="ECIST_C"/>
</dbReference>
<evidence type="ECO:0000256" key="12">
    <source>
        <dbReference type="SAM" id="MobiDB-lite"/>
    </source>
</evidence>
<proteinExistence type="inferred from homology"/>
<feature type="compositionally biased region" description="Basic and acidic residues" evidence="12">
    <location>
        <begin position="389"/>
        <end position="400"/>
    </location>
</feature>
<keyword evidence="7" id="KW-0399">Innate immunity</keyword>
<dbReference type="Gene3D" id="1.25.40.10">
    <property type="entry name" value="Tetratricopeptide repeat domain"/>
    <property type="match status" value="1"/>
</dbReference>
<name>A0AAV6ZHE0_ENGPU</name>
<evidence type="ECO:0000256" key="3">
    <source>
        <dbReference type="ARBA" id="ARBA00004496"/>
    </source>
</evidence>
<dbReference type="Proteomes" id="UP000824782">
    <property type="component" value="Unassembled WGS sequence"/>
</dbReference>
<dbReference type="PANTHER" id="PTHR13113">
    <property type="entry name" value="ECSIT EVOLUTIONARILY CONSERVED SIGNALING INTERMEDIATE IN TOLL PATHWAYS"/>
    <property type="match status" value="1"/>
</dbReference>
<keyword evidence="6" id="KW-0963">Cytoplasm</keyword>
<evidence type="ECO:0000256" key="2">
    <source>
        <dbReference type="ARBA" id="ARBA00004173"/>
    </source>
</evidence>
<evidence type="ECO:0000256" key="8">
    <source>
        <dbReference type="ARBA" id="ARBA00022859"/>
    </source>
</evidence>
<feature type="region of interest" description="Disordered" evidence="12">
    <location>
        <begin position="379"/>
        <end position="416"/>
    </location>
</feature>
<keyword evidence="11" id="KW-0539">Nucleus</keyword>
<reference evidence="14" key="1">
    <citation type="thesis" date="2020" institute="ProQuest LLC" country="789 East Eisenhower Parkway, Ann Arbor, MI, USA">
        <title>Comparative Genomics and Chromosome Evolution.</title>
        <authorList>
            <person name="Mudd A.B."/>
        </authorList>
    </citation>
    <scope>NUCLEOTIDE SEQUENCE</scope>
    <source>
        <strain evidence="14">237g6f4</strain>
        <tissue evidence="14">Blood</tissue>
    </source>
</reference>
<dbReference type="GO" id="GO:0005634">
    <property type="term" value="C:nucleus"/>
    <property type="evidence" value="ECO:0007669"/>
    <property type="project" value="UniProtKB-SubCell"/>
</dbReference>
<comment type="subcellular location">
    <subcellularLocation>
        <location evidence="3">Cytoplasm</location>
    </subcellularLocation>
    <subcellularLocation>
        <location evidence="2">Mitochondrion</location>
    </subcellularLocation>
    <subcellularLocation>
        <location evidence="1">Nucleus</location>
    </subcellularLocation>
</comment>
<dbReference type="GO" id="GO:0005739">
    <property type="term" value="C:mitochondrion"/>
    <property type="evidence" value="ECO:0007669"/>
    <property type="project" value="UniProtKB-SubCell"/>
</dbReference>
<comment type="similarity">
    <text evidence="4">Belongs to the ECSIT family.</text>
</comment>
<evidence type="ECO:0000256" key="4">
    <source>
        <dbReference type="ARBA" id="ARBA00007674"/>
    </source>
</evidence>
<dbReference type="Pfam" id="PF14784">
    <property type="entry name" value="ECSIT_C"/>
    <property type="match status" value="1"/>
</dbReference>
<evidence type="ECO:0000256" key="10">
    <source>
        <dbReference type="ARBA" id="ARBA00023128"/>
    </source>
</evidence>
<keyword evidence="8" id="KW-0391">Immunity</keyword>
<sequence length="416" mass="47789">MKSLRLLVAAHRLCAGLRHLPAVEPHVARSQLLRAVHTSSSPGPPVNTPPSNTVAPFDDAFAKDQRDKASFIQVLDLFCGRDVRRRGHIELIEAALRWMPQFGVEKDLEVYNKLLDVFPKEVFVPRNFIQTLFLHYPRQQECAVRILDQMEFYGVTPNKHTYFLLVQTFGKLSHPVKKYQRMLYWFPRFKHTNPYPVPLDLQADPVALSRVCLERIAADRDARVTVYQLPCTEVCDDGTVQEHSHLVGIQSPDQISLLAEHDTKYPVIVEGPFPLWLKKTCVQYYVLRAEPGAKKKEEMDPERSLYYPLSLDLDLERDLAEDFTFDVDEVEEGQVYAMCMAGSGDERTLGKWINCLQESNPILGQLPVLFRLTSGPREVSLPVQEEDGESHKKEEARESSAEEDEEETRQNRRMEQ</sequence>
<evidence type="ECO:0000256" key="9">
    <source>
        <dbReference type="ARBA" id="ARBA00022946"/>
    </source>
</evidence>